<dbReference type="AlphaFoldDB" id="A0A840IHM9"/>
<keyword evidence="2 4" id="KW-0378">Hydrolase</keyword>
<dbReference type="PANTHER" id="PTHR32494">
    <property type="entry name" value="ALLANTOATE DEIMINASE-RELATED"/>
    <property type="match status" value="1"/>
</dbReference>
<dbReference type="RefSeq" id="WP_183344166.1">
    <property type="nucleotide sequence ID" value="NZ_JACHNU010000006.1"/>
</dbReference>
<dbReference type="Gene3D" id="3.30.70.360">
    <property type="match status" value="1"/>
</dbReference>
<comment type="similarity">
    <text evidence="1">Belongs to the peptidase M20 family.</text>
</comment>
<dbReference type="PIRSF" id="PIRSF001235">
    <property type="entry name" value="Amidase_carbamoylase"/>
    <property type="match status" value="1"/>
</dbReference>
<dbReference type="Proteomes" id="UP000585272">
    <property type="component" value="Unassembled WGS sequence"/>
</dbReference>
<proteinExistence type="inferred from homology"/>
<dbReference type="InterPro" id="IPR002933">
    <property type="entry name" value="Peptidase_M20"/>
</dbReference>
<dbReference type="InterPro" id="IPR010158">
    <property type="entry name" value="Amidase_Cbmase"/>
</dbReference>
<evidence type="ECO:0000256" key="2">
    <source>
        <dbReference type="ARBA" id="ARBA00022801"/>
    </source>
</evidence>
<gene>
    <name evidence="4" type="ORF">BDZ31_003889</name>
</gene>
<feature type="binding site" evidence="3">
    <location>
        <position position="131"/>
    </location>
    <ligand>
        <name>Zn(2+)</name>
        <dbReference type="ChEBI" id="CHEBI:29105"/>
        <label>2</label>
    </ligand>
</feature>
<organism evidence="4 5">
    <name type="scientific">Conexibacter arvalis</name>
    <dbReference type="NCBI Taxonomy" id="912552"/>
    <lineage>
        <taxon>Bacteria</taxon>
        <taxon>Bacillati</taxon>
        <taxon>Actinomycetota</taxon>
        <taxon>Thermoleophilia</taxon>
        <taxon>Solirubrobacterales</taxon>
        <taxon>Conexibacteraceae</taxon>
        <taxon>Conexibacter</taxon>
    </lineage>
</organism>
<evidence type="ECO:0000256" key="3">
    <source>
        <dbReference type="PIRSR" id="PIRSR001235-1"/>
    </source>
</evidence>
<keyword evidence="3" id="KW-0862">Zinc</keyword>
<dbReference type="GO" id="GO:0046872">
    <property type="term" value="F:metal ion binding"/>
    <property type="evidence" value="ECO:0007669"/>
    <property type="project" value="UniProtKB-KW"/>
</dbReference>
<reference evidence="4 5" key="1">
    <citation type="submission" date="2020-08" db="EMBL/GenBank/DDBJ databases">
        <title>Genomic Encyclopedia of Archaeal and Bacterial Type Strains, Phase II (KMG-II): from individual species to whole genera.</title>
        <authorList>
            <person name="Goeker M."/>
        </authorList>
    </citation>
    <scope>NUCLEOTIDE SEQUENCE [LARGE SCALE GENOMIC DNA]</scope>
    <source>
        <strain evidence="4 5">DSM 23288</strain>
    </source>
</reference>
<feature type="binding site" evidence="3">
    <location>
        <position position="389"/>
    </location>
    <ligand>
        <name>Zn(2+)</name>
        <dbReference type="ChEBI" id="CHEBI:29105"/>
        <label>2</label>
    </ligand>
</feature>
<dbReference type="Gene3D" id="3.40.630.10">
    <property type="entry name" value="Zn peptidases"/>
    <property type="match status" value="1"/>
</dbReference>
<dbReference type="Pfam" id="PF01546">
    <property type="entry name" value="Peptidase_M20"/>
    <property type="match status" value="1"/>
</dbReference>
<accession>A0A840IHM9</accession>
<feature type="binding site" evidence="3">
    <location>
        <position position="86"/>
    </location>
    <ligand>
        <name>Zn(2+)</name>
        <dbReference type="ChEBI" id="CHEBI:29105"/>
        <label>1</label>
    </ligand>
</feature>
<dbReference type="EC" id="3.5.1.87" evidence="4"/>
<evidence type="ECO:0000256" key="1">
    <source>
        <dbReference type="ARBA" id="ARBA00006153"/>
    </source>
</evidence>
<dbReference type="GO" id="GO:0016813">
    <property type="term" value="F:hydrolase activity, acting on carbon-nitrogen (but not peptide) bonds, in linear amidines"/>
    <property type="evidence" value="ECO:0007669"/>
    <property type="project" value="InterPro"/>
</dbReference>
<feature type="binding site" evidence="3">
    <location>
        <position position="97"/>
    </location>
    <ligand>
        <name>Zn(2+)</name>
        <dbReference type="ChEBI" id="CHEBI:29105"/>
        <label>1</label>
    </ligand>
</feature>
<dbReference type="EMBL" id="JACHNU010000006">
    <property type="protein sequence ID" value="MBB4664286.1"/>
    <property type="molecule type" value="Genomic_DNA"/>
</dbReference>
<evidence type="ECO:0000313" key="5">
    <source>
        <dbReference type="Proteomes" id="UP000585272"/>
    </source>
</evidence>
<keyword evidence="5" id="KW-1185">Reference proteome</keyword>
<feature type="binding site" evidence="3">
    <location>
        <position position="196"/>
    </location>
    <ligand>
        <name>Zn(2+)</name>
        <dbReference type="ChEBI" id="CHEBI:29105"/>
        <label>1</label>
    </ligand>
</feature>
<dbReference type="PANTHER" id="PTHR32494:SF5">
    <property type="entry name" value="ALLANTOATE AMIDOHYDROLASE"/>
    <property type="match status" value="1"/>
</dbReference>
<feature type="binding site" evidence="3">
    <location>
        <position position="97"/>
    </location>
    <ligand>
        <name>Zn(2+)</name>
        <dbReference type="ChEBI" id="CHEBI:29105"/>
        <label>2</label>
    </ligand>
</feature>
<evidence type="ECO:0000313" key="4">
    <source>
        <dbReference type="EMBL" id="MBB4664286.1"/>
    </source>
</evidence>
<comment type="caution">
    <text evidence="4">The sequence shown here is derived from an EMBL/GenBank/DDBJ whole genome shotgun (WGS) entry which is preliminary data.</text>
</comment>
<keyword evidence="3" id="KW-0479">Metal-binding</keyword>
<dbReference type="SUPFAM" id="SSF55031">
    <property type="entry name" value="Bacterial exopeptidase dimerisation domain"/>
    <property type="match status" value="1"/>
</dbReference>
<protein>
    <submittedName>
        <fullName evidence="4">N-carbamoyl-L-amino-acid hydrolase</fullName>
        <ecNumber evidence="4">3.5.1.87</ecNumber>
    </submittedName>
</protein>
<name>A0A840IHM9_9ACTN</name>
<dbReference type="GO" id="GO:0050538">
    <property type="term" value="F:N-carbamoyl-L-amino-acid hydrolase activity"/>
    <property type="evidence" value="ECO:0007669"/>
    <property type="project" value="UniProtKB-EC"/>
</dbReference>
<sequence length="419" mass="42826">MPRSERLDGLVDGARVVDDLRALAARTSSPGGAQRVAWTDPWRDARDWLRERLAGLPIAVDRDDAGNLWAELTGPPGAPVVAVGSHLDSVPDGGWLDGALGVVAGLELLRAACAARWDGATLRVVDWADEEGARFGHSLLGSSAASGLLDAEAAGRLRDRDGVALADALRADGVELREMGRASARIADLDAYLELHIEQGPVLEEAGAALAAPAGSVAISRRRFAFSGAAGHAGTTPMALRRDAGVAAARLTLAARAIAREHDGLATCGSVALAPGVPTAVAATATLTVDARHRDDRRLAAIVAAIEAAAREIAVEERVELRIEEVWSFPAVAFDGELVALAATAAAAADPAAGGIELVSGALHDAVALAHAGVPVAMLFVRSAGGVSHSAAEDSAEADLVAGTRALAALAERVARRAS</sequence>
<comment type="cofactor">
    <cofactor evidence="3">
        <name>Zn(2+)</name>
        <dbReference type="ChEBI" id="CHEBI:29105"/>
    </cofactor>
    <text evidence="3">Binds 2 Zn(2+) ions per subunit.</text>
</comment>
<dbReference type="NCBIfam" id="TIGR01879">
    <property type="entry name" value="hydantase"/>
    <property type="match status" value="1"/>
</dbReference>
<dbReference type="SUPFAM" id="SSF53187">
    <property type="entry name" value="Zn-dependent exopeptidases"/>
    <property type="match status" value="1"/>
</dbReference>
<dbReference type="InterPro" id="IPR036264">
    <property type="entry name" value="Bact_exopeptidase_dim_dom"/>
</dbReference>